<evidence type="ECO:0000313" key="1">
    <source>
        <dbReference type="EMBL" id="GIX67141.1"/>
    </source>
</evidence>
<dbReference type="EMBL" id="BPLR01001852">
    <property type="protein sequence ID" value="GIX67141.1"/>
    <property type="molecule type" value="Genomic_DNA"/>
</dbReference>
<protein>
    <submittedName>
        <fullName evidence="1">Uncharacterized protein</fullName>
    </submittedName>
</protein>
<dbReference type="AlphaFoldDB" id="A0AAV4M3W2"/>
<accession>A0AAV4M3W2</accession>
<reference evidence="1 2" key="1">
    <citation type="submission" date="2021-06" db="EMBL/GenBank/DDBJ databases">
        <title>Caerostris extrusa draft genome.</title>
        <authorList>
            <person name="Kono N."/>
            <person name="Arakawa K."/>
        </authorList>
    </citation>
    <scope>NUCLEOTIDE SEQUENCE [LARGE SCALE GENOMIC DNA]</scope>
</reference>
<sequence>MCITALADDWKRIHLKGVQHSRRCSSPTPFPTAFEERFHNCNHSLQIIGRSEQVFDMSCIQRSRGHLTRALAVCKLSCRDTVWLIYTV</sequence>
<name>A0AAV4M3W2_CAEEX</name>
<organism evidence="1 2">
    <name type="scientific">Caerostris extrusa</name>
    <name type="common">Bark spider</name>
    <name type="synonym">Caerostris bankana</name>
    <dbReference type="NCBI Taxonomy" id="172846"/>
    <lineage>
        <taxon>Eukaryota</taxon>
        <taxon>Metazoa</taxon>
        <taxon>Ecdysozoa</taxon>
        <taxon>Arthropoda</taxon>
        <taxon>Chelicerata</taxon>
        <taxon>Arachnida</taxon>
        <taxon>Araneae</taxon>
        <taxon>Araneomorphae</taxon>
        <taxon>Entelegynae</taxon>
        <taxon>Araneoidea</taxon>
        <taxon>Araneidae</taxon>
        <taxon>Caerostris</taxon>
    </lineage>
</organism>
<comment type="caution">
    <text evidence="1">The sequence shown here is derived from an EMBL/GenBank/DDBJ whole genome shotgun (WGS) entry which is preliminary data.</text>
</comment>
<proteinExistence type="predicted"/>
<dbReference type="Proteomes" id="UP001054945">
    <property type="component" value="Unassembled WGS sequence"/>
</dbReference>
<evidence type="ECO:0000313" key="2">
    <source>
        <dbReference type="Proteomes" id="UP001054945"/>
    </source>
</evidence>
<keyword evidence="2" id="KW-1185">Reference proteome</keyword>
<gene>
    <name evidence="1" type="ORF">CEXT_367891</name>
</gene>